<protein>
    <recommendedName>
        <fullName evidence="1">Dynamin-type G domain-containing protein</fullName>
    </recommendedName>
</protein>
<dbReference type="GO" id="GO:0016559">
    <property type="term" value="P:peroxisome fission"/>
    <property type="evidence" value="ECO:0007669"/>
    <property type="project" value="TreeGrafter"/>
</dbReference>
<evidence type="ECO:0000313" key="3">
    <source>
        <dbReference type="RefSeq" id="XP_033454823.1"/>
    </source>
</evidence>
<dbReference type="RefSeq" id="XP_033454823.1">
    <property type="nucleotide sequence ID" value="XM_033608149.1"/>
</dbReference>
<dbReference type="GO" id="GO:0048312">
    <property type="term" value="P:intracellular distribution of mitochondria"/>
    <property type="evidence" value="ECO:0007669"/>
    <property type="project" value="TreeGrafter"/>
</dbReference>
<feature type="domain" description="Dynamin-type G" evidence="1">
    <location>
        <begin position="45"/>
        <end position="296"/>
    </location>
</feature>
<dbReference type="PANTHER" id="PTHR11566:SF21">
    <property type="entry name" value="DYNAMIN RELATED PROTEIN 1, ISOFORM A"/>
    <property type="match status" value="1"/>
</dbReference>
<dbReference type="InterPro" id="IPR022812">
    <property type="entry name" value="Dynamin"/>
</dbReference>
<dbReference type="GO" id="GO:0008017">
    <property type="term" value="F:microtubule binding"/>
    <property type="evidence" value="ECO:0007669"/>
    <property type="project" value="TreeGrafter"/>
</dbReference>
<dbReference type="GO" id="GO:0003924">
    <property type="term" value="F:GTPase activity"/>
    <property type="evidence" value="ECO:0007669"/>
    <property type="project" value="InterPro"/>
</dbReference>
<reference evidence="3" key="2">
    <citation type="submission" date="2020-04" db="EMBL/GenBank/DDBJ databases">
        <authorList>
            <consortium name="NCBI Genome Project"/>
        </authorList>
    </citation>
    <scope>NUCLEOTIDE SEQUENCE</scope>
    <source>
        <strain evidence="3">CBS 342.82</strain>
    </source>
</reference>
<dbReference type="GO" id="GO:0016020">
    <property type="term" value="C:membrane"/>
    <property type="evidence" value="ECO:0007669"/>
    <property type="project" value="TreeGrafter"/>
</dbReference>
<dbReference type="PRINTS" id="PR00195">
    <property type="entry name" value="DYNAMIN"/>
</dbReference>
<dbReference type="PROSITE" id="PS51718">
    <property type="entry name" value="G_DYNAMIN_2"/>
    <property type="match status" value="1"/>
</dbReference>
<dbReference type="GO" id="GO:0000266">
    <property type="term" value="P:mitochondrial fission"/>
    <property type="evidence" value="ECO:0007669"/>
    <property type="project" value="TreeGrafter"/>
</dbReference>
<dbReference type="GO" id="GO:0005874">
    <property type="term" value="C:microtubule"/>
    <property type="evidence" value="ECO:0007669"/>
    <property type="project" value="TreeGrafter"/>
</dbReference>
<dbReference type="InterPro" id="IPR045063">
    <property type="entry name" value="Dynamin_N"/>
</dbReference>
<dbReference type="InterPro" id="IPR030381">
    <property type="entry name" value="G_DYNAMIN_dom"/>
</dbReference>
<reference evidence="3" key="3">
    <citation type="submission" date="2025-08" db="UniProtKB">
        <authorList>
            <consortium name="RefSeq"/>
        </authorList>
    </citation>
    <scope>IDENTIFICATION</scope>
    <source>
        <strain evidence="3">CBS 342.82</strain>
    </source>
</reference>
<dbReference type="AlphaFoldDB" id="A0A6J3LT47"/>
<organism evidence="3">
    <name type="scientific">Dissoconium aciculare CBS 342.82</name>
    <dbReference type="NCBI Taxonomy" id="1314786"/>
    <lineage>
        <taxon>Eukaryota</taxon>
        <taxon>Fungi</taxon>
        <taxon>Dikarya</taxon>
        <taxon>Ascomycota</taxon>
        <taxon>Pezizomycotina</taxon>
        <taxon>Dothideomycetes</taxon>
        <taxon>Dothideomycetidae</taxon>
        <taxon>Mycosphaerellales</taxon>
        <taxon>Dissoconiaceae</taxon>
        <taxon>Dissoconium</taxon>
    </lineage>
</organism>
<accession>A0A6J3LT47</accession>
<keyword evidence="2" id="KW-1185">Reference proteome</keyword>
<dbReference type="SUPFAM" id="SSF52540">
    <property type="entry name" value="P-loop containing nucleoside triphosphate hydrolases"/>
    <property type="match status" value="1"/>
</dbReference>
<gene>
    <name evidence="3" type="ORF">K489DRAFT_414276</name>
</gene>
<name>A0A6J3LT47_9PEZI</name>
<dbReference type="GO" id="GO:0005525">
    <property type="term" value="F:GTP binding"/>
    <property type="evidence" value="ECO:0007669"/>
    <property type="project" value="InterPro"/>
</dbReference>
<sequence length="296" mass="31993">MTRNDSVSPAVTKQGSQLLPSLYSDQSIKRLKAISSLRRRGIGDSVALPQIIVCGDQSVGKSSVLEGITGIPFPRQDGLCTRFATEIILEDEEGALDMRVSITPHPSCPSDKKETLLAFSRTMSDLDDLPDIIEEAGTLMGLKGYGTLSEGPAFGKDVLRIRVSGPTNLHLSVVDLPGIIQVPSEVQTEEDVEAVNWLVDSYMSSHRSIILAVVQAGNDISNQPVIKKSKHFDPNGQRTIGAITKPDLINRGTEARIALLSRNEDTMKLQLGFFLLKSPAPEEMANVPPGVASHPM</sequence>
<proteinExistence type="predicted"/>
<dbReference type="InterPro" id="IPR027417">
    <property type="entry name" value="P-loop_NTPase"/>
</dbReference>
<evidence type="ECO:0000313" key="2">
    <source>
        <dbReference type="Proteomes" id="UP000504637"/>
    </source>
</evidence>
<dbReference type="SMART" id="SM00053">
    <property type="entry name" value="DYNc"/>
    <property type="match status" value="1"/>
</dbReference>
<dbReference type="InterPro" id="IPR001401">
    <property type="entry name" value="Dynamin_GTPase"/>
</dbReference>
<dbReference type="Proteomes" id="UP000504637">
    <property type="component" value="Unplaced"/>
</dbReference>
<dbReference type="OrthoDB" id="415706at2759"/>
<dbReference type="GO" id="GO:0006897">
    <property type="term" value="P:endocytosis"/>
    <property type="evidence" value="ECO:0007669"/>
    <property type="project" value="TreeGrafter"/>
</dbReference>
<dbReference type="GeneID" id="54365948"/>
<dbReference type="CDD" id="cd08771">
    <property type="entry name" value="DLP_1"/>
    <property type="match status" value="1"/>
</dbReference>
<reference evidence="3" key="1">
    <citation type="submission" date="2020-01" db="EMBL/GenBank/DDBJ databases">
        <authorList>
            <consortium name="DOE Joint Genome Institute"/>
            <person name="Haridas S."/>
            <person name="Albert R."/>
            <person name="Binder M."/>
            <person name="Bloem J."/>
            <person name="Labutti K."/>
            <person name="Salamov A."/>
            <person name="Andreopoulos B."/>
            <person name="Baker S.E."/>
            <person name="Barry K."/>
            <person name="Bills G."/>
            <person name="Bluhm B.H."/>
            <person name="Cannon C."/>
            <person name="Castanera R."/>
            <person name="Culley D.E."/>
            <person name="Daum C."/>
            <person name="Ezra D."/>
            <person name="Gonzalez J.B."/>
            <person name="Henrissat B."/>
            <person name="Kuo A."/>
            <person name="Liang C."/>
            <person name="Lipzen A."/>
            <person name="Lutzoni F."/>
            <person name="Magnuson J."/>
            <person name="Mondo S."/>
            <person name="Nolan M."/>
            <person name="Ohm R."/>
            <person name="Pangilinan J."/>
            <person name="Park H.-J."/>
            <person name="Ramirez L."/>
            <person name="Alfaro M."/>
            <person name="Sun H."/>
            <person name="Tritt A."/>
            <person name="Yoshinaga Y."/>
            <person name="Zwiers L.-H."/>
            <person name="Turgeon B.G."/>
            <person name="Goodwin S.B."/>
            <person name="Spatafora J.W."/>
            <person name="Crous P.W."/>
            <person name="Grigoriev I.V."/>
        </authorList>
    </citation>
    <scope>NUCLEOTIDE SEQUENCE</scope>
    <source>
        <strain evidence="3">CBS 342.82</strain>
    </source>
</reference>
<dbReference type="GO" id="GO:0005739">
    <property type="term" value="C:mitochondrion"/>
    <property type="evidence" value="ECO:0007669"/>
    <property type="project" value="TreeGrafter"/>
</dbReference>
<dbReference type="Pfam" id="PF00350">
    <property type="entry name" value="Dynamin_N"/>
    <property type="match status" value="1"/>
</dbReference>
<dbReference type="PANTHER" id="PTHR11566">
    <property type="entry name" value="DYNAMIN"/>
    <property type="match status" value="1"/>
</dbReference>
<evidence type="ECO:0000259" key="1">
    <source>
        <dbReference type="PROSITE" id="PS51718"/>
    </source>
</evidence>
<dbReference type="Gene3D" id="3.40.50.300">
    <property type="entry name" value="P-loop containing nucleotide triphosphate hydrolases"/>
    <property type="match status" value="1"/>
</dbReference>